<dbReference type="PROSITE" id="PS00108">
    <property type="entry name" value="PROTEIN_KINASE_ST"/>
    <property type="match status" value="1"/>
</dbReference>
<dbReference type="GO" id="GO:0005524">
    <property type="term" value="F:ATP binding"/>
    <property type="evidence" value="ECO:0007669"/>
    <property type="project" value="UniProtKB-UniRule"/>
</dbReference>
<evidence type="ECO:0000256" key="1">
    <source>
        <dbReference type="ARBA" id="ARBA00022679"/>
    </source>
</evidence>
<dbReference type="eggNOG" id="COG0515">
    <property type="taxonomic scope" value="Bacteria"/>
</dbReference>
<keyword evidence="4 5" id="KW-0067">ATP-binding</keyword>
<dbReference type="SUPFAM" id="SSF52540">
    <property type="entry name" value="P-loop containing nucleoside triphosphate hydrolases"/>
    <property type="match status" value="1"/>
</dbReference>
<evidence type="ECO:0000256" key="5">
    <source>
        <dbReference type="PROSITE-ProRule" id="PRU10141"/>
    </source>
</evidence>
<dbReference type="SMART" id="SM00220">
    <property type="entry name" value="S_TKc"/>
    <property type="match status" value="1"/>
</dbReference>
<dbReference type="InterPro" id="IPR017441">
    <property type="entry name" value="Protein_kinase_ATP_BS"/>
</dbReference>
<keyword evidence="2 5" id="KW-0547">Nucleotide-binding</keyword>
<dbReference type="PANTHER" id="PTHR43289:SF6">
    <property type="entry name" value="SERINE_THREONINE-PROTEIN KINASE NEKL-3"/>
    <property type="match status" value="1"/>
</dbReference>
<evidence type="ECO:0000259" key="7">
    <source>
        <dbReference type="PROSITE" id="PS50011"/>
    </source>
</evidence>
<dbReference type="OrthoDB" id="5489650at2"/>
<dbReference type="STRING" id="1192034.CAP_8922"/>
<accession>A0A017SWB0</accession>
<dbReference type="CDD" id="cd14014">
    <property type="entry name" value="STKc_PknB_like"/>
    <property type="match status" value="1"/>
</dbReference>
<organism evidence="8 9">
    <name type="scientific">Chondromyces apiculatus DSM 436</name>
    <dbReference type="NCBI Taxonomy" id="1192034"/>
    <lineage>
        <taxon>Bacteria</taxon>
        <taxon>Pseudomonadati</taxon>
        <taxon>Myxococcota</taxon>
        <taxon>Polyangia</taxon>
        <taxon>Polyangiales</taxon>
        <taxon>Polyangiaceae</taxon>
        <taxon>Chondromyces</taxon>
    </lineage>
</organism>
<evidence type="ECO:0000313" key="8">
    <source>
        <dbReference type="EMBL" id="EYF00905.1"/>
    </source>
</evidence>
<dbReference type="Gene3D" id="3.30.200.20">
    <property type="entry name" value="Phosphorylase Kinase, domain 1"/>
    <property type="match status" value="1"/>
</dbReference>
<keyword evidence="1" id="KW-0808">Transferase</keyword>
<evidence type="ECO:0000256" key="4">
    <source>
        <dbReference type="ARBA" id="ARBA00022840"/>
    </source>
</evidence>
<keyword evidence="3" id="KW-0418">Kinase</keyword>
<proteinExistence type="predicted"/>
<dbReference type="EMBL" id="ASRX01000095">
    <property type="protein sequence ID" value="EYF00905.1"/>
    <property type="molecule type" value="Genomic_DNA"/>
</dbReference>
<dbReference type="RefSeq" id="WP_052376746.1">
    <property type="nucleotide sequence ID" value="NZ_ASRX01000095.1"/>
</dbReference>
<dbReference type="Gene3D" id="1.10.510.10">
    <property type="entry name" value="Transferase(Phosphotransferase) domain 1"/>
    <property type="match status" value="1"/>
</dbReference>
<comment type="caution">
    <text evidence="8">The sequence shown here is derived from an EMBL/GenBank/DDBJ whole genome shotgun (WGS) entry which is preliminary data.</text>
</comment>
<dbReference type="InterPro" id="IPR000719">
    <property type="entry name" value="Prot_kinase_dom"/>
</dbReference>
<dbReference type="InterPro" id="IPR027417">
    <property type="entry name" value="P-loop_NTPase"/>
</dbReference>
<evidence type="ECO:0000313" key="9">
    <source>
        <dbReference type="Proteomes" id="UP000019678"/>
    </source>
</evidence>
<evidence type="ECO:0000256" key="2">
    <source>
        <dbReference type="ARBA" id="ARBA00022741"/>
    </source>
</evidence>
<dbReference type="GO" id="GO:0004674">
    <property type="term" value="F:protein serine/threonine kinase activity"/>
    <property type="evidence" value="ECO:0007669"/>
    <property type="project" value="TreeGrafter"/>
</dbReference>
<dbReference type="InterPro" id="IPR008271">
    <property type="entry name" value="Ser/Thr_kinase_AS"/>
</dbReference>
<dbReference type="SUPFAM" id="SSF56112">
    <property type="entry name" value="Protein kinase-like (PK-like)"/>
    <property type="match status" value="1"/>
</dbReference>
<dbReference type="PROSITE" id="PS50011">
    <property type="entry name" value="PROTEIN_KINASE_DOM"/>
    <property type="match status" value="1"/>
</dbReference>
<dbReference type="Pfam" id="PF00069">
    <property type="entry name" value="Pkinase"/>
    <property type="match status" value="1"/>
</dbReference>
<name>A0A017SWB0_9BACT</name>
<dbReference type="PANTHER" id="PTHR43289">
    <property type="entry name" value="MITOGEN-ACTIVATED PROTEIN KINASE KINASE KINASE 20-RELATED"/>
    <property type="match status" value="1"/>
</dbReference>
<dbReference type="PROSITE" id="PS00107">
    <property type="entry name" value="PROTEIN_KINASE_ATP"/>
    <property type="match status" value="1"/>
</dbReference>
<dbReference type="Proteomes" id="UP000019678">
    <property type="component" value="Unassembled WGS sequence"/>
</dbReference>
<dbReference type="AlphaFoldDB" id="A0A017SWB0"/>
<evidence type="ECO:0000256" key="6">
    <source>
        <dbReference type="SAM" id="MobiDB-lite"/>
    </source>
</evidence>
<evidence type="ECO:0000256" key="3">
    <source>
        <dbReference type="ARBA" id="ARBA00022777"/>
    </source>
</evidence>
<sequence length="1056" mass="113858">MSDGKRPASNGEAHDEIRQPVSIGRREASRVVAGRYRLKAQIGRGGSGEVWEAHDLVTGDDVALKFLNHSPNAHAARVRREVSALRLLQLPGVVRFMDEGVDADRAFLVMERLEGRPFPGGPSPSTWPAIASTAIALLETLARIHGAGVIHRDLKPGNILVSADGRPTVLDFGLSYVESPVHAREALTLEGDVLGTPAYLAPEQIVGDPVTPRTDLYAFGVMLYGALAGRLPHEAKDWMGLMRARMTQRPKPLQQLAAEVPGAVAEVAQRLLEVEPEARPRSAAEVLAMLRGQPVLTGIKLPWLGPEAPLAALREAVVRGRPVDVSGPRGMGRTRCLEEIAEEVSAQGRPVCWAGAGSLPFSSLAAITGEPEEQRDLRFAEVRARIERRLRDALAEGTVLLVDGLDRLDWASAHLIARCRAEGAVIRALDEAQAEGAVIRAPDEVEVEEQTGARGVESQPALRLLPLTEEALRGLFAGPDRLLHLREDAARELWRRTGGIPARVAHEVTAWVRGGLARWSAGRLVVGRDALDLLDTGLRVTPALLAQERMSAPRAPLLEEVLTWISLANHHVDVTLLAEVTGHLPWRVEAAIAELGARGALRVHGDGRIEPLSADRSDESWPWERRRAAHLALAGAMPTGAPGRLFHLLSAWDERDAQAAAAIARDAGEAARLLAQDGYVGKAVVPLAEGLRALRRLSPLPTEEVVALLSQWTELALAEATPRALDRVLYEICRVEPQTDALAHLEGLVRAALAVHVWTDRALAMAEAIAPSSSPGLERGRHAVRVSAARRCSLDREEAILSDIVRSTEASMDPDVRASVAGWLGRLRYRQGRFEEAAALQAEAARVARWTTVRIAAQLNGASALIEGFALGEAEALLRDALAQAQQCRHTLYEARAEWLLRAVAYRRGTAQQPDVELLEAFAQAGLSEMEGFVCLNEAVVAWRSGLGGMALDLAQRARKILAPLGEPWGELLASCLALVCGGELRDGEIAVLVGRGQRCPLPRTSAQVLALLAISGRWVPTGKVDLAAFSARIPAHAGDLRMEVLSPAEVIAALR</sequence>
<keyword evidence="9" id="KW-1185">Reference proteome</keyword>
<feature type="binding site" evidence="5">
    <location>
        <position position="65"/>
    </location>
    <ligand>
        <name>ATP</name>
        <dbReference type="ChEBI" id="CHEBI:30616"/>
    </ligand>
</feature>
<feature type="region of interest" description="Disordered" evidence="6">
    <location>
        <begin position="1"/>
        <end position="21"/>
    </location>
</feature>
<protein>
    <recommendedName>
        <fullName evidence="7">Protein kinase domain-containing protein</fullName>
    </recommendedName>
</protein>
<gene>
    <name evidence="8" type="ORF">CAP_8922</name>
</gene>
<feature type="domain" description="Protein kinase" evidence="7">
    <location>
        <begin position="36"/>
        <end position="296"/>
    </location>
</feature>
<reference evidence="8 9" key="1">
    <citation type="submission" date="2013-05" db="EMBL/GenBank/DDBJ databases">
        <title>Genome assembly of Chondromyces apiculatus DSM 436.</title>
        <authorList>
            <person name="Sharma G."/>
            <person name="Khatri I."/>
            <person name="Kaur C."/>
            <person name="Mayilraj S."/>
            <person name="Subramanian S."/>
        </authorList>
    </citation>
    <scope>NUCLEOTIDE SEQUENCE [LARGE SCALE GENOMIC DNA]</scope>
    <source>
        <strain evidence="8 9">DSM 436</strain>
    </source>
</reference>
<dbReference type="InterPro" id="IPR011009">
    <property type="entry name" value="Kinase-like_dom_sf"/>
</dbReference>